<evidence type="ECO:0000256" key="1">
    <source>
        <dbReference type="SAM" id="MobiDB-lite"/>
    </source>
</evidence>
<dbReference type="InterPro" id="IPR018535">
    <property type="entry name" value="DUF1996"/>
</dbReference>
<dbReference type="RefSeq" id="WP_344491521.1">
    <property type="nucleotide sequence ID" value="NZ_BAAAUD010000013.1"/>
</dbReference>
<evidence type="ECO:0000259" key="2">
    <source>
        <dbReference type="Pfam" id="PF09362"/>
    </source>
</evidence>
<dbReference type="Proteomes" id="UP001500403">
    <property type="component" value="Unassembled WGS sequence"/>
</dbReference>
<feature type="compositionally biased region" description="Gly residues" evidence="1">
    <location>
        <begin position="165"/>
        <end position="186"/>
    </location>
</feature>
<feature type="compositionally biased region" description="Gly residues" evidence="1">
    <location>
        <begin position="41"/>
        <end position="52"/>
    </location>
</feature>
<feature type="region of interest" description="Disordered" evidence="1">
    <location>
        <begin position="147"/>
        <end position="251"/>
    </location>
</feature>
<feature type="compositionally biased region" description="Gly residues" evidence="1">
    <location>
        <begin position="195"/>
        <end position="204"/>
    </location>
</feature>
<feature type="region of interest" description="Disordered" evidence="1">
    <location>
        <begin position="35"/>
        <end position="63"/>
    </location>
</feature>
<feature type="domain" description="DUF1996" evidence="2">
    <location>
        <begin position="254"/>
        <end position="477"/>
    </location>
</feature>
<name>A0ABP6JBU2_9ACTN</name>
<dbReference type="Pfam" id="PF09362">
    <property type="entry name" value="DUF1996"/>
    <property type="match status" value="1"/>
</dbReference>
<proteinExistence type="predicted"/>
<gene>
    <name evidence="3" type="ORF">GCM10010446_10970</name>
</gene>
<organism evidence="3 4">
    <name type="scientific">Streptomyces enissocaesilis</name>
    <dbReference type="NCBI Taxonomy" id="332589"/>
    <lineage>
        <taxon>Bacteria</taxon>
        <taxon>Bacillati</taxon>
        <taxon>Actinomycetota</taxon>
        <taxon>Actinomycetes</taxon>
        <taxon>Kitasatosporales</taxon>
        <taxon>Streptomycetaceae</taxon>
        <taxon>Streptomyces</taxon>
        <taxon>Streptomyces rochei group</taxon>
    </lineage>
</organism>
<dbReference type="PANTHER" id="PTHR43662:SF3">
    <property type="entry name" value="DOMAIN PROTEIN, PUTATIVE (AFU_ORTHOLOGUE AFUA_6G11970)-RELATED"/>
    <property type="match status" value="1"/>
</dbReference>
<reference evidence="4" key="1">
    <citation type="journal article" date="2019" name="Int. J. Syst. Evol. Microbiol.">
        <title>The Global Catalogue of Microorganisms (GCM) 10K type strain sequencing project: providing services to taxonomists for standard genome sequencing and annotation.</title>
        <authorList>
            <consortium name="The Broad Institute Genomics Platform"/>
            <consortium name="The Broad Institute Genome Sequencing Center for Infectious Disease"/>
            <person name="Wu L."/>
            <person name="Ma J."/>
        </authorList>
    </citation>
    <scope>NUCLEOTIDE SEQUENCE [LARGE SCALE GENOMIC DNA]</scope>
    <source>
        <strain evidence="4">JCM 9088</strain>
    </source>
</reference>
<dbReference type="PANTHER" id="PTHR43662">
    <property type="match status" value="1"/>
</dbReference>
<evidence type="ECO:0000313" key="4">
    <source>
        <dbReference type="Proteomes" id="UP001500403"/>
    </source>
</evidence>
<sequence length="498" mass="52588">MRRASRKRSTLTNRAIAASAALILGGGGLLAVNVSASAGEDGSGPSGPGPGQSGRIQSAGQQLSTIDCPEVANDLSEVPDSARREVDRELAALDSQITDAYKRFADSKEQIARDPDLAENAILRPLKEKRLASVGRIATAVDRTAERPQGLENLAPCTLRAGDDAGNGGDGQGDDGQGSDQGGDQGGQDDTETGNGVGNGGQAGNGPSASDFVDIQSVQPNVQQPRKRRGASRGEFTTDCGRNENGTFNPDNVIVAPGVSNGAHHMHDYVGNQANDAFASDDDLARGATTCRNQGDRSTYYWPVLRLQNGQNENDANADGGGKDSNVGEIQTPTQVSLKFVGSPVGKVTAMPRFLRIITGDAKAFTNGDANANASWSCTGFEDRQLKDKYPVCPEGSQVVRTFAFQSCWDGKNTDSANHRTHVAFAEENGGCPDGFRAIPQLVQRIVYDVPPGPGFAVDSFPEQLHKPVTDHGDFINVFDSRLMKKVVSCVNEGRKCA</sequence>
<keyword evidence="4" id="KW-1185">Reference proteome</keyword>
<comment type="caution">
    <text evidence="3">The sequence shown here is derived from an EMBL/GenBank/DDBJ whole genome shotgun (WGS) entry which is preliminary data.</text>
</comment>
<dbReference type="EMBL" id="BAAAUD010000013">
    <property type="protein sequence ID" value="GAA2928290.1"/>
    <property type="molecule type" value="Genomic_DNA"/>
</dbReference>
<evidence type="ECO:0000313" key="3">
    <source>
        <dbReference type="EMBL" id="GAA2928290.1"/>
    </source>
</evidence>
<protein>
    <submittedName>
        <fullName evidence="3">DUF1996 domain-containing protein</fullName>
    </submittedName>
</protein>
<accession>A0ABP6JBU2</accession>